<dbReference type="InterPro" id="IPR008030">
    <property type="entry name" value="NmrA-like"/>
</dbReference>
<dbReference type="Proteomes" id="UP001172155">
    <property type="component" value="Unassembled WGS sequence"/>
</dbReference>
<name>A0AA40EVB0_9PEZI</name>
<proteinExistence type="inferred from homology"/>
<reference evidence="4" key="1">
    <citation type="submission" date="2023-06" db="EMBL/GenBank/DDBJ databases">
        <title>Genome-scale phylogeny and comparative genomics of the fungal order Sordariales.</title>
        <authorList>
            <consortium name="Lawrence Berkeley National Laboratory"/>
            <person name="Hensen N."/>
            <person name="Bonometti L."/>
            <person name="Westerberg I."/>
            <person name="Brannstrom I.O."/>
            <person name="Guillou S."/>
            <person name="Cros-Aarteil S."/>
            <person name="Calhoun S."/>
            <person name="Haridas S."/>
            <person name="Kuo A."/>
            <person name="Mondo S."/>
            <person name="Pangilinan J."/>
            <person name="Riley R."/>
            <person name="LaButti K."/>
            <person name="Andreopoulos B."/>
            <person name="Lipzen A."/>
            <person name="Chen C."/>
            <person name="Yanf M."/>
            <person name="Daum C."/>
            <person name="Ng V."/>
            <person name="Clum A."/>
            <person name="Steindorff A."/>
            <person name="Ohm R."/>
            <person name="Martin F."/>
            <person name="Silar P."/>
            <person name="Natvig D."/>
            <person name="Lalanne C."/>
            <person name="Gautier V."/>
            <person name="Ament-velasquez S.L."/>
            <person name="Kruys A."/>
            <person name="Hutchinson M.I."/>
            <person name="Powell A.J."/>
            <person name="Barry K."/>
            <person name="Miller A.N."/>
            <person name="Grigoriev I.V."/>
            <person name="Debuchy R."/>
            <person name="Gladieux P."/>
            <person name="Thoren M.H."/>
            <person name="Johannesson H."/>
        </authorList>
    </citation>
    <scope>NUCLEOTIDE SEQUENCE</scope>
    <source>
        <strain evidence="4">SMH3187-1</strain>
    </source>
</reference>
<dbReference type="Pfam" id="PF05368">
    <property type="entry name" value="NmrA"/>
    <property type="match status" value="1"/>
</dbReference>
<sequence length="382" mass="41881">MSTSKPIIFIIGGTGAQGIPVIRGLAQANTYTIRVLTRDPSSARAQQLAALSPNVHLLHGTFTSESDLRAGFTGAWGAYINIDGFATGEALEMFFTIRCYEIAVECGVKFYVHGNIDFYYKLSGYNPAHRCGHGDAKGRIWDFIAAQGAADKKARGGSAMKVAALTTGPYMDMALSAFTPVSPAIERDAESGEEVVTWRLPLTENGAVAHTSLDDLEYYARWLFDHHRDGEVDGMNLEVGIDHIHYRDVAKAFEKVTGRKARFVDVDLELYFTDGGFSKIAGLPTGYMVSKESLAAMSVRDNFTGWWNTWRASGGNNGVVKRDYALLDEIYPGRTRSVEEFFRKEAEKAEMEGKGTLWDVVASGKSVLKITEDGRQGPVATD</sequence>
<dbReference type="EMBL" id="JAUKUD010000004">
    <property type="protein sequence ID" value="KAK0746046.1"/>
    <property type="molecule type" value="Genomic_DNA"/>
</dbReference>
<comment type="similarity">
    <text evidence="1">Belongs to the NmrA-type oxidoreductase family.</text>
</comment>
<dbReference type="PANTHER" id="PTHR42748">
    <property type="entry name" value="NITROGEN METABOLITE REPRESSION PROTEIN NMRA FAMILY MEMBER"/>
    <property type="match status" value="1"/>
</dbReference>
<evidence type="ECO:0000259" key="3">
    <source>
        <dbReference type="Pfam" id="PF05368"/>
    </source>
</evidence>
<keyword evidence="5" id="KW-1185">Reference proteome</keyword>
<dbReference type="InterPro" id="IPR051164">
    <property type="entry name" value="NmrA-like_oxidored"/>
</dbReference>
<evidence type="ECO:0000256" key="1">
    <source>
        <dbReference type="ARBA" id="ARBA00006328"/>
    </source>
</evidence>
<evidence type="ECO:0000313" key="5">
    <source>
        <dbReference type="Proteomes" id="UP001172155"/>
    </source>
</evidence>
<protein>
    <recommendedName>
        <fullName evidence="3">NmrA-like domain-containing protein</fullName>
    </recommendedName>
</protein>
<feature type="domain" description="NmrA-like" evidence="3">
    <location>
        <begin position="7"/>
        <end position="271"/>
    </location>
</feature>
<dbReference type="PANTHER" id="PTHR42748:SF14">
    <property type="entry name" value="SNOAL-LIKE DOMAIN-CONTAINING PROTEIN"/>
    <property type="match status" value="1"/>
</dbReference>
<dbReference type="GO" id="GO:0005634">
    <property type="term" value="C:nucleus"/>
    <property type="evidence" value="ECO:0007669"/>
    <property type="project" value="TreeGrafter"/>
</dbReference>
<evidence type="ECO:0000256" key="2">
    <source>
        <dbReference type="ARBA" id="ARBA00022857"/>
    </source>
</evidence>
<dbReference type="InterPro" id="IPR036291">
    <property type="entry name" value="NAD(P)-bd_dom_sf"/>
</dbReference>
<keyword evidence="2" id="KW-0521">NADP</keyword>
<evidence type="ECO:0000313" key="4">
    <source>
        <dbReference type="EMBL" id="KAK0746046.1"/>
    </source>
</evidence>
<comment type="caution">
    <text evidence="4">The sequence shown here is derived from an EMBL/GenBank/DDBJ whole genome shotgun (WGS) entry which is preliminary data.</text>
</comment>
<gene>
    <name evidence="4" type="ORF">B0T18DRAFT_438117</name>
</gene>
<dbReference type="AlphaFoldDB" id="A0AA40EVB0"/>
<dbReference type="Gene3D" id="3.40.50.720">
    <property type="entry name" value="NAD(P)-binding Rossmann-like Domain"/>
    <property type="match status" value="1"/>
</dbReference>
<organism evidence="4 5">
    <name type="scientific">Schizothecium vesticola</name>
    <dbReference type="NCBI Taxonomy" id="314040"/>
    <lineage>
        <taxon>Eukaryota</taxon>
        <taxon>Fungi</taxon>
        <taxon>Dikarya</taxon>
        <taxon>Ascomycota</taxon>
        <taxon>Pezizomycotina</taxon>
        <taxon>Sordariomycetes</taxon>
        <taxon>Sordariomycetidae</taxon>
        <taxon>Sordariales</taxon>
        <taxon>Schizotheciaceae</taxon>
        <taxon>Schizothecium</taxon>
    </lineage>
</organism>
<dbReference type="SUPFAM" id="SSF51735">
    <property type="entry name" value="NAD(P)-binding Rossmann-fold domains"/>
    <property type="match status" value="1"/>
</dbReference>
<accession>A0AA40EVB0</accession>